<feature type="transmembrane region" description="Helical" evidence="7">
    <location>
        <begin position="309"/>
        <end position="332"/>
    </location>
</feature>
<keyword evidence="2" id="KW-0813">Transport</keyword>
<dbReference type="InterPro" id="IPR020846">
    <property type="entry name" value="MFS_dom"/>
</dbReference>
<sequence>MTMYATQKLHYSIVEAGMIMALFGAGSIVGAFIGGKLTDAIGFYKIQLFALSGGGLMFIVLGYLQSYVLLCCGTFVLSLINESFRPAHSTAIAFYSKPENRTRSYSLNRLAINLGWAFGGALGGFLASYNYHLLFWVDGLTNIAAAVMLSIVLPVPPGLQSTLAKNKTKASDGISAYRDKQYLFFIFLTILFAFCFFQMFTILPVFLKQKLALNERLIGVLMAINGLIIAAIEMVVVFKLEAKAQPLKFIKFGVWMVGLSYEVFNFLTGEFALALFSMVIITFGEMLSMPFMNSYWISRSQDHNRGQYAALYTMAWGTAQIAAPSVGGFIAARYSFNTLWWIVFVITLAAGVGYHQLALLCAPIKKLGE</sequence>
<dbReference type="Gene3D" id="1.20.1250.20">
    <property type="entry name" value="MFS general substrate transporter like domains"/>
    <property type="match status" value="1"/>
</dbReference>
<dbReference type="Pfam" id="PF07690">
    <property type="entry name" value="MFS_1"/>
    <property type="match status" value="1"/>
</dbReference>
<dbReference type="SUPFAM" id="SSF103473">
    <property type="entry name" value="MFS general substrate transporter"/>
    <property type="match status" value="1"/>
</dbReference>
<accession>A0A512B723</accession>
<dbReference type="InterPro" id="IPR011701">
    <property type="entry name" value="MFS"/>
</dbReference>
<dbReference type="EMBL" id="BJYT01000001">
    <property type="protein sequence ID" value="GEO07755.1"/>
    <property type="molecule type" value="Genomic_DNA"/>
</dbReference>
<protein>
    <submittedName>
        <fullName evidence="9">MFS transporter</fullName>
    </submittedName>
</protein>
<feature type="transmembrane region" description="Helical" evidence="7">
    <location>
        <begin position="338"/>
        <end position="362"/>
    </location>
</feature>
<dbReference type="GO" id="GO:0022857">
    <property type="term" value="F:transmembrane transporter activity"/>
    <property type="evidence" value="ECO:0007669"/>
    <property type="project" value="InterPro"/>
</dbReference>
<evidence type="ECO:0000313" key="9">
    <source>
        <dbReference type="EMBL" id="GEO07755.1"/>
    </source>
</evidence>
<reference evidence="9 10" key="1">
    <citation type="submission" date="2019-07" db="EMBL/GenBank/DDBJ databases">
        <title>Whole genome shotgun sequence of Segetibacter aerophilus NBRC 106135.</title>
        <authorList>
            <person name="Hosoyama A."/>
            <person name="Uohara A."/>
            <person name="Ohji S."/>
            <person name="Ichikawa N."/>
        </authorList>
    </citation>
    <scope>NUCLEOTIDE SEQUENCE [LARGE SCALE GENOMIC DNA]</scope>
    <source>
        <strain evidence="9 10">NBRC 106135</strain>
    </source>
</reference>
<dbReference type="InterPro" id="IPR036259">
    <property type="entry name" value="MFS_trans_sf"/>
</dbReference>
<keyword evidence="10" id="KW-1185">Reference proteome</keyword>
<dbReference type="InterPro" id="IPR050171">
    <property type="entry name" value="MFS_Transporters"/>
</dbReference>
<dbReference type="PANTHER" id="PTHR23517">
    <property type="entry name" value="RESISTANCE PROTEIN MDTM, PUTATIVE-RELATED-RELATED"/>
    <property type="match status" value="1"/>
</dbReference>
<gene>
    <name evidence="9" type="ORF">SAE01_02510</name>
</gene>
<proteinExistence type="predicted"/>
<keyword evidence="5 7" id="KW-1133">Transmembrane helix</keyword>
<evidence type="ECO:0000259" key="8">
    <source>
        <dbReference type="PROSITE" id="PS50850"/>
    </source>
</evidence>
<evidence type="ECO:0000313" key="10">
    <source>
        <dbReference type="Proteomes" id="UP000321513"/>
    </source>
</evidence>
<keyword evidence="3" id="KW-1003">Cell membrane</keyword>
<feature type="transmembrane region" description="Helical" evidence="7">
    <location>
        <begin position="182"/>
        <end position="206"/>
    </location>
</feature>
<comment type="subcellular location">
    <subcellularLocation>
        <location evidence="1">Cell membrane</location>
        <topology evidence="1">Multi-pass membrane protein</topology>
    </subcellularLocation>
</comment>
<keyword evidence="4 7" id="KW-0812">Transmembrane</keyword>
<dbReference type="Proteomes" id="UP000321513">
    <property type="component" value="Unassembled WGS sequence"/>
</dbReference>
<feature type="transmembrane region" description="Helical" evidence="7">
    <location>
        <begin position="143"/>
        <end position="161"/>
    </location>
</feature>
<dbReference type="AlphaFoldDB" id="A0A512B723"/>
<feature type="transmembrane region" description="Helical" evidence="7">
    <location>
        <begin position="110"/>
        <end position="131"/>
    </location>
</feature>
<evidence type="ECO:0000256" key="6">
    <source>
        <dbReference type="ARBA" id="ARBA00023136"/>
    </source>
</evidence>
<feature type="transmembrane region" description="Helical" evidence="7">
    <location>
        <begin position="218"/>
        <end position="237"/>
    </location>
</feature>
<dbReference type="GO" id="GO:0005886">
    <property type="term" value="C:plasma membrane"/>
    <property type="evidence" value="ECO:0007669"/>
    <property type="project" value="UniProtKB-SubCell"/>
</dbReference>
<dbReference type="PANTHER" id="PTHR23517:SF2">
    <property type="entry name" value="MULTIDRUG RESISTANCE PROTEIN MDTH"/>
    <property type="match status" value="1"/>
</dbReference>
<evidence type="ECO:0000256" key="7">
    <source>
        <dbReference type="SAM" id="Phobius"/>
    </source>
</evidence>
<name>A0A512B723_9BACT</name>
<evidence type="ECO:0000256" key="4">
    <source>
        <dbReference type="ARBA" id="ARBA00022692"/>
    </source>
</evidence>
<evidence type="ECO:0000256" key="3">
    <source>
        <dbReference type="ARBA" id="ARBA00022475"/>
    </source>
</evidence>
<evidence type="ECO:0000256" key="1">
    <source>
        <dbReference type="ARBA" id="ARBA00004651"/>
    </source>
</evidence>
<feature type="transmembrane region" description="Helical" evidence="7">
    <location>
        <begin position="55"/>
        <end position="80"/>
    </location>
</feature>
<evidence type="ECO:0000256" key="5">
    <source>
        <dbReference type="ARBA" id="ARBA00022989"/>
    </source>
</evidence>
<evidence type="ECO:0000256" key="2">
    <source>
        <dbReference type="ARBA" id="ARBA00022448"/>
    </source>
</evidence>
<feature type="transmembrane region" description="Helical" evidence="7">
    <location>
        <begin position="12"/>
        <end position="35"/>
    </location>
</feature>
<feature type="domain" description="Major facilitator superfamily (MFS) profile" evidence="8">
    <location>
        <begin position="1"/>
        <end position="366"/>
    </location>
</feature>
<comment type="caution">
    <text evidence="9">The sequence shown here is derived from an EMBL/GenBank/DDBJ whole genome shotgun (WGS) entry which is preliminary data.</text>
</comment>
<keyword evidence="6 7" id="KW-0472">Membrane</keyword>
<dbReference type="PROSITE" id="PS50850">
    <property type="entry name" value="MFS"/>
    <property type="match status" value="1"/>
</dbReference>
<organism evidence="9 10">
    <name type="scientific">Segetibacter aerophilus</name>
    <dbReference type="NCBI Taxonomy" id="670293"/>
    <lineage>
        <taxon>Bacteria</taxon>
        <taxon>Pseudomonadati</taxon>
        <taxon>Bacteroidota</taxon>
        <taxon>Chitinophagia</taxon>
        <taxon>Chitinophagales</taxon>
        <taxon>Chitinophagaceae</taxon>
        <taxon>Segetibacter</taxon>
    </lineage>
</organism>